<dbReference type="Pfam" id="PF09994">
    <property type="entry name" value="T6SS_Tle1-like_cat"/>
    <property type="match status" value="1"/>
</dbReference>
<keyword evidence="3" id="KW-1185">Reference proteome</keyword>
<protein>
    <submittedName>
        <fullName evidence="2">DUF2235 domain-containing protein</fullName>
    </submittedName>
</protein>
<gene>
    <name evidence="2" type="ORF">SLNSH_11220</name>
</gene>
<reference evidence="3" key="1">
    <citation type="submission" date="2018-03" db="EMBL/GenBank/DDBJ databases">
        <authorList>
            <person name="Sun L."/>
            <person name="Liu H."/>
            <person name="Chen W."/>
            <person name="Huang K."/>
            <person name="Liu W."/>
            <person name="Gao X."/>
        </authorList>
    </citation>
    <scope>NUCLEOTIDE SEQUENCE [LARGE SCALE GENOMIC DNA]</scope>
    <source>
        <strain evidence="3">SH9</strain>
    </source>
</reference>
<dbReference type="RefSeq" id="WP_106337063.1">
    <property type="nucleotide sequence ID" value="NZ_PVZS01000010.1"/>
</dbReference>
<dbReference type="Proteomes" id="UP000239772">
    <property type="component" value="Unassembled WGS sequence"/>
</dbReference>
<evidence type="ECO:0000313" key="3">
    <source>
        <dbReference type="Proteomes" id="UP000239772"/>
    </source>
</evidence>
<evidence type="ECO:0000313" key="2">
    <source>
        <dbReference type="EMBL" id="PSC05008.1"/>
    </source>
</evidence>
<comment type="caution">
    <text evidence="2">The sequence shown here is derived from an EMBL/GenBank/DDBJ whole genome shotgun (WGS) entry which is preliminary data.</text>
</comment>
<evidence type="ECO:0000259" key="1">
    <source>
        <dbReference type="Pfam" id="PF09994"/>
    </source>
</evidence>
<dbReference type="InterPro" id="IPR018712">
    <property type="entry name" value="Tle1-like_cat"/>
</dbReference>
<dbReference type="SUPFAM" id="SSF53474">
    <property type="entry name" value="alpha/beta-Hydrolases"/>
    <property type="match status" value="1"/>
</dbReference>
<dbReference type="PANTHER" id="PTHR33840:SF1">
    <property type="entry name" value="TLE1 PHOSPHOLIPASE DOMAIN-CONTAINING PROTEIN"/>
    <property type="match status" value="1"/>
</dbReference>
<dbReference type="PANTHER" id="PTHR33840">
    <property type="match status" value="1"/>
</dbReference>
<sequence length="431" mass="48486">MARNIVICSDGTGNEISENISNVLKLYRVTRKTDRTEPRQLVFYDPGVGTLARPDPWNTLKQNTAMVMGLAFGYGLDDNVLAACEFLIDNWERGDQIYLFGFSRGAYTVRVLAALIHTVGLLSREQKHLSGAALTTYKQTSAAAQRATQDLVAASGAADALAPDDRASQFARITSTRWPTIRFMGVWDTVASIITPRPDRFFLFSLEELLFTRSNPSVAAFRQAISIDERRRMFRLHPWEPGQMFRANRFVATAYDKPQDSDQVWFAGVHADVGGGYPEAESGLSKYPLLWMIREAEKHGLSVNPQTVNHLVLGKRRKGSPYTYVEPSPLGEFHQSLRGAWVPLEYAPKNDRYKEWKARPSFLGYYIPDGEPRFIPPGSRIHWSAVERLRRDPGYRPVNFPPDGSFVEVGREQAIESQMGAEASAPDLDQH</sequence>
<name>A0A2T1HTR4_9HYPH</name>
<organism evidence="2 3">
    <name type="scientific">Alsobacter soli</name>
    <dbReference type="NCBI Taxonomy" id="2109933"/>
    <lineage>
        <taxon>Bacteria</taxon>
        <taxon>Pseudomonadati</taxon>
        <taxon>Pseudomonadota</taxon>
        <taxon>Alphaproteobacteria</taxon>
        <taxon>Hyphomicrobiales</taxon>
        <taxon>Alsobacteraceae</taxon>
        <taxon>Alsobacter</taxon>
    </lineage>
</organism>
<proteinExistence type="predicted"/>
<dbReference type="OrthoDB" id="4378831at2"/>
<dbReference type="EMBL" id="PVZS01000010">
    <property type="protein sequence ID" value="PSC05008.1"/>
    <property type="molecule type" value="Genomic_DNA"/>
</dbReference>
<accession>A0A2T1HTR4</accession>
<dbReference type="InterPro" id="IPR029058">
    <property type="entry name" value="AB_hydrolase_fold"/>
</dbReference>
<dbReference type="AlphaFoldDB" id="A0A2T1HTR4"/>
<feature type="domain" description="T6SS Phospholipase effector Tle1-like catalytic" evidence="1">
    <location>
        <begin position="3"/>
        <end position="295"/>
    </location>
</feature>